<proteinExistence type="predicted"/>
<keyword evidence="1" id="KW-0472">Membrane</keyword>
<dbReference type="HOGENOM" id="CLU_2318960_0_0_9"/>
<accession>Q1JN53</accession>
<evidence type="ECO:0000256" key="1">
    <source>
        <dbReference type="SAM" id="Phobius"/>
    </source>
</evidence>
<sequence>MAFLGFSDPCVEKGACMPEKKVLPVLSMVVSLVSLFDHIFFFATYSYLYLPLVASSLALIGLVQNKGRQKVWSLAGLILAALAVAVVAYAYYDPTVIPY</sequence>
<dbReference type="EMBL" id="CP000259">
    <property type="protein sequence ID" value="ABF31546.1"/>
    <property type="molecule type" value="Genomic_DNA"/>
</dbReference>
<feature type="transmembrane region" description="Helical" evidence="1">
    <location>
        <begin position="47"/>
        <end position="64"/>
    </location>
</feature>
<evidence type="ECO:0000313" key="3">
    <source>
        <dbReference type="Proteomes" id="UP000002433"/>
    </source>
</evidence>
<keyword evidence="1" id="KW-1133">Transmembrane helix</keyword>
<reference evidence="2 3" key="1">
    <citation type="journal article" date="2006" name="Proc. Natl. Acad. Sci. U.S.A.">
        <title>Molecular genetic anatomy of inter- and intraserotype variation in the human bacterial pathogen group A Streptococcus.</title>
        <authorList>
            <person name="Beres S.B."/>
            <person name="Richter E.W."/>
            <person name="Nagiec M.J."/>
            <person name="Sumby P."/>
            <person name="Porcella S.F."/>
            <person name="DeLeo F.R."/>
            <person name="Musser J.M."/>
        </authorList>
    </citation>
    <scope>NUCLEOTIDE SEQUENCE [LARGE SCALE GENOMIC DNA]</scope>
    <source>
        <strain evidence="2 3">MGAS9429</strain>
    </source>
</reference>
<gene>
    <name evidence="2" type="ordered locus">MGAS9429_Spy0357</name>
</gene>
<keyword evidence="1" id="KW-0812">Transmembrane</keyword>
<protein>
    <submittedName>
        <fullName evidence="2">Hypothetical membrane spanning protein</fullName>
    </submittedName>
</protein>
<name>Q1JN53_STRPC</name>
<dbReference type="Proteomes" id="UP000002433">
    <property type="component" value="Chromosome"/>
</dbReference>
<evidence type="ECO:0000313" key="2">
    <source>
        <dbReference type="EMBL" id="ABF31546.1"/>
    </source>
</evidence>
<organism evidence="2 3">
    <name type="scientific">Streptococcus pyogenes serotype M12 (strain MGAS9429)</name>
    <dbReference type="NCBI Taxonomy" id="370551"/>
    <lineage>
        <taxon>Bacteria</taxon>
        <taxon>Bacillati</taxon>
        <taxon>Bacillota</taxon>
        <taxon>Bacilli</taxon>
        <taxon>Lactobacillales</taxon>
        <taxon>Streptococcaceae</taxon>
        <taxon>Streptococcus</taxon>
    </lineage>
</organism>
<feature type="transmembrane region" description="Helical" evidence="1">
    <location>
        <begin position="71"/>
        <end position="92"/>
    </location>
</feature>
<dbReference type="KEGG" id="spk:MGAS9429_Spy0357"/>
<dbReference type="AlphaFoldDB" id="Q1JN53"/>